<proteinExistence type="predicted"/>
<dbReference type="EMBL" id="BKCJ010003049">
    <property type="protein sequence ID" value="GEU52657.1"/>
    <property type="molecule type" value="Genomic_DNA"/>
</dbReference>
<name>A0A6L2KVN0_TANCI</name>
<feature type="region of interest" description="Disordered" evidence="1">
    <location>
        <begin position="260"/>
        <end position="284"/>
    </location>
</feature>
<reference evidence="2" key="1">
    <citation type="journal article" date="2019" name="Sci. Rep.">
        <title>Draft genome of Tanacetum cinerariifolium, the natural source of mosquito coil.</title>
        <authorList>
            <person name="Yamashiro T."/>
            <person name="Shiraishi A."/>
            <person name="Satake H."/>
            <person name="Nakayama K."/>
        </authorList>
    </citation>
    <scope>NUCLEOTIDE SEQUENCE</scope>
</reference>
<sequence length="284" mass="33040">MTPEEEASYPWEQHSGGDIDICRAFLKLCIVEDPIWEKITHELEEPIRSTHVDDQEHFEGNALDPWISALEQGRATILGEHEQWLLALGWHLEKLHVTWAHLEKKWTRPHLYTKYLEELRRHAYKAWRRHRQYKARAADAEYRGVTNAVAETCWLRNLLRELHTPLTSATLVYCDNYADIFTGLRSALFEEFRTSLSIRKMLNGTKKRMSPHFVGHPLARENVVPLVHIYLTKSRKDKKTNGARMAPPLEWALPPSIESSNSLSEILSPPRTKKIELRGSPMTH</sequence>
<protein>
    <submittedName>
        <fullName evidence="2">Uncharacterized protein</fullName>
    </submittedName>
</protein>
<evidence type="ECO:0000313" key="2">
    <source>
        <dbReference type="EMBL" id="GEU52657.1"/>
    </source>
</evidence>
<organism evidence="2">
    <name type="scientific">Tanacetum cinerariifolium</name>
    <name type="common">Dalmatian daisy</name>
    <name type="synonym">Chrysanthemum cinerariifolium</name>
    <dbReference type="NCBI Taxonomy" id="118510"/>
    <lineage>
        <taxon>Eukaryota</taxon>
        <taxon>Viridiplantae</taxon>
        <taxon>Streptophyta</taxon>
        <taxon>Embryophyta</taxon>
        <taxon>Tracheophyta</taxon>
        <taxon>Spermatophyta</taxon>
        <taxon>Magnoliopsida</taxon>
        <taxon>eudicotyledons</taxon>
        <taxon>Gunneridae</taxon>
        <taxon>Pentapetalae</taxon>
        <taxon>asterids</taxon>
        <taxon>campanulids</taxon>
        <taxon>Asterales</taxon>
        <taxon>Asteraceae</taxon>
        <taxon>Asteroideae</taxon>
        <taxon>Anthemideae</taxon>
        <taxon>Anthemidinae</taxon>
        <taxon>Tanacetum</taxon>
    </lineage>
</organism>
<comment type="caution">
    <text evidence="2">The sequence shown here is derived from an EMBL/GenBank/DDBJ whole genome shotgun (WGS) entry which is preliminary data.</text>
</comment>
<evidence type="ECO:0000256" key="1">
    <source>
        <dbReference type="SAM" id="MobiDB-lite"/>
    </source>
</evidence>
<dbReference type="AlphaFoldDB" id="A0A6L2KVN0"/>
<accession>A0A6L2KVN0</accession>
<feature type="compositionally biased region" description="Low complexity" evidence="1">
    <location>
        <begin position="260"/>
        <end position="270"/>
    </location>
</feature>
<gene>
    <name evidence="2" type="ORF">Tci_024635</name>
</gene>